<keyword evidence="2 5" id="KW-0812">Transmembrane</keyword>
<keyword evidence="4 5" id="KW-0472">Membrane</keyword>
<evidence type="ECO:0000256" key="1">
    <source>
        <dbReference type="ARBA" id="ARBA00004141"/>
    </source>
</evidence>
<dbReference type="InterPro" id="IPR012340">
    <property type="entry name" value="NA-bd_OB-fold"/>
</dbReference>
<evidence type="ECO:0000313" key="8">
    <source>
        <dbReference type="Proteomes" id="UP000244948"/>
    </source>
</evidence>
<keyword evidence="3 5" id="KW-1133">Transmembrane helix</keyword>
<reference evidence="7 8" key="1">
    <citation type="journal article" date="2018" name="Genome Announc.">
        <title>Ignatzschineria cameli sp. nov., isolated from necrotic foot tissue of dromedaries (Camelus dromedarius) and associated maggots (Wohlfahrtia species) in Dubai.</title>
        <authorList>
            <person name="Tsang C.C."/>
            <person name="Tang J.Y."/>
            <person name="Fong J.Y."/>
            <person name="Kinne J."/>
            <person name="Lee H.H."/>
            <person name="Joseph M."/>
            <person name="Jose S."/>
            <person name="Schuster R.K."/>
            <person name="Tang Y."/>
            <person name="Sivakumar S."/>
            <person name="Chen J.H."/>
            <person name="Teng J.L."/>
            <person name="Lau S.K."/>
            <person name="Wernery U."/>
            <person name="Woo P.C."/>
        </authorList>
    </citation>
    <scope>NUCLEOTIDE SEQUENCE [LARGE SCALE GENOMIC DNA]</scope>
    <source>
        <strain evidence="7 8">KCTC 22643</strain>
    </source>
</reference>
<dbReference type="InterPro" id="IPR052165">
    <property type="entry name" value="Membrane_assoc_protease"/>
</dbReference>
<dbReference type="RefSeq" id="WP_094566577.1">
    <property type="nucleotide sequence ID" value="NZ_BMXZ01000001.1"/>
</dbReference>
<dbReference type="PANTHER" id="PTHR33507">
    <property type="entry name" value="INNER MEMBRANE PROTEIN YBBJ"/>
    <property type="match status" value="1"/>
</dbReference>
<organism evidence="7 8">
    <name type="scientific">Ignatzschineria indica</name>
    <dbReference type="NCBI Taxonomy" id="472583"/>
    <lineage>
        <taxon>Bacteria</taxon>
        <taxon>Pseudomonadati</taxon>
        <taxon>Pseudomonadota</taxon>
        <taxon>Gammaproteobacteria</taxon>
        <taxon>Cardiobacteriales</taxon>
        <taxon>Ignatzschineriaceae</taxon>
        <taxon>Ignatzschineria</taxon>
    </lineage>
</organism>
<feature type="transmembrane region" description="Helical" evidence="5">
    <location>
        <begin position="12"/>
        <end position="42"/>
    </location>
</feature>
<sequence length="150" mass="16265">MIALFSDINPMMLWLIAGALLILFEIILPGVYLFWIGIAALMVGGVLSVIDLSIILQILLFAIFALLAVIVGVKTYKGKEIKSSALNQTRGSEFIGRNITLQEAVINQQGRVALGDSTWAIEGEDLPAGSQIRITAVKGNTLLYEVIHRA</sequence>
<keyword evidence="8" id="KW-1185">Reference proteome</keyword>
<evidence type="ECO:0000256" key="2">
    <source>
        <dbReference type="ARBA" id="ARBA00022692"/>
    </source>
</evidence>
<dbReference type="EMBL" id="QEWR01000002">
    <property type="protein sequence ID" value="PWD85071.1"/>
    <property type="molecule type" value="Genomic_DNA"/>
</dbReference>
<dbReference type="Pfam" id="PF01957">
    <property type="entry name" value="NfeD"/>
    <property type="match status" value="1"/>
</dbReference>
<evidence type="ECO:0000256" key="5">
    <source>
        <dbReference type="SAM" id="Phobius"/>
    </source>
</evidence>
<gene>
    <name evidence="7" type="ORF">DC082_06020</name>
</gene>
<evidence type="ECO:0000259" key="6">
    <source>
        <dbReference type="Pfam" id="PF01957"/>
    </source>
</evidence>
<feature type="transmembrane region" description="Helical" evidence="5">
    <location>
        <begin position="54"/>
        <end position="73"/>
    </location>
</feature>
<dbReference type="InterPro" id="IPR002810">
    <property type="entry name" value="NfeD-like_C"/>
</dbReference>
<evidence type="ECO:0000313" key="7">
    <source>
        <dbReference type="EMBL" id="PWD85071.1"/>
    </source>
</evidence>
<evidence type="ECO:0000256" key="3">
    <source>
        <dbReference type="ARBA" id="ARBA00022989"/>
    </source>
</evidence>
<dbReference type="Gene3D" id="2.40.50.140">
    <property type="entry name" value="Nucleic acid-binding proteins"/>
    <property type="match status" value="1"/>
</dbReference>
<accession>A0A2U2APD4</accession>
<dbReference type="PANTHER" id="PTHR33507:SF3">
    <property type="entry name" value="INNER MEMBRANE PROTEIN YBBJ"/>
    <property type="match status" value="1"/>
</dbReference>
<proteinExistence type="predicted"/>
<dbReference type="Proteomes" id="UP000244948">
    <property type="component" value="Unassembled WGS sequence"/>
</dbReference>
<evidence type="ECO:0000256" key="4">
    <source>
        <dbReference type="ARBA" id="ARBA00023136"/>
    </source>
</evidence>
<feature type="domain" description="NfeD-like C-terminal" evidence="6">
    <location>
        <begin position="93"/>
        <end position="142"/>
    </location>
</feature>
<name>A0A2U2APD4_9GAMM</name>
<dbReference type="GO" id="GO:0005886">
    <property type="term" value="C:plasma membrane"/>
    <property type="evidence" value="ECO:0007669"/>
    <property type="project" value="TreeGrafter"/>
</dbReference>
<protein>
    <submittedName>
        <fullName evidence="7">NfeD family protein</fullName>
    </submittedName>
</protein>
<comment type="subcellular location">
    <subcellularLocation>
        <location evidence="1">Membrane</location>
        <topology evidence="1">Multi-pass membrane protein</topology>
    </subcellularLocation>
</comment>
<comment type="caution">
    <text evidence="7">The sequence shown here is derived from an EMBL/GenBank/DDBJ whole genome shotgun (WGS) entry which is preliminary data.</text>
</comment>
<dbReference type="AlphaFoldDB" id="A0A2U2APD4"/>